<name>A0A1G5PC62_9PSED</name>
<feature type="region of interest" description="Disordered" evidence="1">
    <location>
        <begin position="153"/>
        <end position="184"/>
    </location>
</feature>
<dbReference type="InterPro" id="IPR025605">
    <property type="entry name" value="OST-HTH/LOTUS_dom"/>
</dbReference>
<dbReference type="InterPro" id="IPR041966">
    <property type="entry name" value="LOTUS-like"/>
</dbReference>
<sequence>MGAFTPAGETRVAVLVDCDNVSPEILEHALRVVAQFGRVVLRRGYGNYGTLANKWQEALVRLAFTPCLQYQYAAGKNTSDIALALDAMEALFDHRADTFCLVTSDSDFAYLCRKLRERGATVCIVGEPKTPDALRNASDQFFEWRREELLKEPAAEHADKPAAKTETNSKQETPKPEATKPVVKRRPRFVVDAVSLLAGGTSEGKVTLSALGQYLKRTDPAFSPNAYGHSGLLDMIRTYDLLHLIQESGGHWTVGLAAKEEESADHAAHA</sequence>
<dbReference type="Pfam" id="PF12872">
    <property type="entry name" value="OST-HTH"/>
    <property type="match status" value="1"/>
</dbReference>
<accession>A0A1G5PC62</accession>
<proteinExistence type="predicted"/>
<comment type="caution">
    <text evidence="3">The sequence shown here is derived from an EMBL/GenBank/DDBJ whole genome shotgun (WGS) entry which is preliminary data.</text>
</comment>
<protein>
    <submittedName>
        <fullName evidence="3">TIGR00288 family protein</fullName>
    </submittedName>
</protein>
<reference evidence="4" key="1">
    <citation type="submission" date="2016-10" db="EMBL/GenBank/DDBJ databases">
        <authorList>
            <person name="de Groot N.N."/>
        </authorList>
    </citation>
    <scope>NUCLEOTIDE SEQUENCE [LARGE SCALE GENOMIC DNA]</scope>
    <source>
        <strain evidence="4">DSM 15758</strain>
    </source>
</reference>
<gene>
    <name evidence="3" type="ORF">SAMN05216279_11237</name>
</gene>
<dbReference type="Proteomes" id="UP000183046">
    <property type="component" value="Unassembled WGS sequence"/>
</dbReference>
<dbReference type="RefSeq" id="WP_074584677.1">
    <property type="nucleotide sequence ID" value="NZ_FMWB01000012.1"/>
</dbReference>
<dbReference type="AlphaFoldDB" id="A0A1G5PC62"/>
<dbReference type="Pfam" id="PF01936">
    <property type="entry name" value="NYN"/>
    <property type="match status" value="1"/>
</dbReference>
<evidence type="ECO:0000313" key="4">
    <source>
        <dbReference type="Proteomes" id="UP000183046"/>
    </source>
</evidence>
<evidence type="ECO:0000313" key="3">
    <source>
        <dbReference type="EMBL" id="SCZ47104.1"/>
    </source>
</evidence>
<dbReference type="EMBL" id="FMWB01000012">
    <property type="protein sequence ID" value="SCZ47104.1"/>
    <property type="molecule type" value="Genomic_DNA"/>
</dbReference>
<dbReference type="CDD" id="cd10146">
    <property type="entry name" value="LabA_like_C"/>
    <property type="match status" value="1"/>
</dbReference>
<dbReference type="Gene3D" id="3.30.420.610">
    <property type="entry name" value="LOTUS domain-like"/>
    <property type="match status" value="1"/>
</dbReference>
<dbReference type="Gene3D" id="3.40.50.1010">
    <property type="entry name" value="5'-nuclease"/>
    <property type="match status" value="1"/>
</dbReference>
<evidence type="ECO:0000259" key="2">
    <source>
        <dbReference type="PROSITE" id="PS51644"/>
    </source>
</evidence>
<dbReference type="CDD" id="cd11297">
    <property type="entry name" value="PIN_LabA-like_N_1"/>
    <property type="match status" value="1"/>
</dbReference>
<feature type="compositionally biased region" description="Basic and acidic residues" evidence="1">
    <location>
        <begin position="153"/>
        <end position="178"/>
    </location>
</feature>
<dbReference type="PANTHER" id="PTHR35811:SF1">
    <property type="entry name" value="HTH OST-TYPE DOMAIN-CONTAINING PROTEIN"/>
    <property type="match status" value="1"/>
</dbReference>
<dbReference type="OrthoDB" id="9783963at2"/>
<evidence type="ECO:0000256" key="1">
    <source>
        <dbReference type="SAM" id="MobiDB-lite"/>
    </source>
</evidence>
<dbReference type="PANTHER" id="PTHR35811">
    <property type="entry name" value="SLR1870 PROTEIN"/>
    <property type="match status" value="1"/>
</dbReference>
<organism evidence="3 4">
    <name type="scientific">Pseudomonas oryzihabitans</name>
    <dbReference type="NCBI Taxonomy" id="47885"/>
    <lineage>
        <taxon>Bacteria</taxon>
        <taxon>Pseudomonadati</taxon>
        <taxon>Pseudomonadota</taxon>
        <taxon>Gammaproteobacteria</taxon>
        <taxon>Pseudomonadales</taxon>
        <taxon>Pseudomonadaceae</taxon>
        <taxon>Pseudomonas</taxon>
    </lineage>
</organism>
<feature type="domain" description="HTH OST-type" evidence="2">
    <location>
        <begin position="185"/>
        <end position="258"/>
    </location>
</feature>
<dbReference type="GO" id="GO:0004540">
    <property type="term" value="F:RNA nuclease activity"/>
    <property type="evidence" value="ECO:0007669"/>
    <property type="project" value="InterPro"/>
</dbReference>
<dbReference type="PROSITE" id="PS51644">
    <property type="entry name" value="HTH_OST"/>
    <property type="match status" value="1"/>
</dbReference>
<dbReference type="InterPro" id="IPR021139">
    <property type="entry name" value="NYN"/>
</dbReference>